<reference evidence="2 3" key="1">
    <citation type="submission" date="2014-10" db="EMBL/GenBank/DDBJ databases">
        <title>Draft genome sequence of the proteorhodopsin-containing marine bacterium Dokdonia donghaensis.</title>
        <authorList>
            <person name="Gomez-Consarnau L."/>
            <person name="Gonzalez J.M."/>
            <person name="Riedel T."/>
            <person name="Jaenicke S."/>
            <person name="Wagner-Doebler I."/>
            <person name="Fuhrman J.A."/>
        </authorList>
    </citation>
    <scope>NUCLEOTIDE SEQUENCE [LARGE SCALE GENOMIC DNA]</scope>
    <source>
        <strain evidence="2 3">DSW-1</strain>
    </source>
</reference>
<dbReference type="Gene3D" id="2.30.110.10">
    <property type="entry name" value="Electron Transport, Fmn-binding Protein, Chain A"/>
    <property type="match status" value="1"/>
</dbReference>
<dbReference type="PANTHER" id="PTHR34818:SF1">
    <property type="entry name" value="PROTEIN BLI-3"/>
    <property type="match status" value="1"/>
</dbReference>
<evidence type="ECO:0000313" key="3">
    <source>
        <dbReference type="Proteomes" id="UP000030140"/>
    </source>
</evidence>
<dbReference type="KEGG" id="ddo:I597_2152"/>
<dbReference type="Pfam" id="PF16242">
    <property type="entry name" value="Pyrid_ox_like"/>
    <property type="match status" value="1"/>
</dbReference>
<protein>
    <submittedName>
        <fullName evidence="2">General stress protein</fullName>
    </submittedName>
</protein>
<dbReference type="EMBL" id="JSAQ01000001">
    <property type="protein sequence ID" value="KGO05724.1"/>
    <property type="molecule type" value="Genomic_DNA"/>
</dbReference>
<gene>
    <name evidence="2" type="ORF">NV36_01905</name>
</gene>
<dbReference type="SUPFAM" id="SSF50475">
    <property type="entry name" value="FMN-binding split barrel"/>
    <property type="match status" value="1"/>
</dbReference>
<dbReference type="PATRIC" id="fig|1300343.5.peg.2169"/>
<evidence type="ECO:0000259" key="1">
    <source>
        <dbReference type="Pfam" id="PF16242"/>
    </source>
</evidence>
<comment type="caution">
    <text evidence="2">The sequence shown here is derived from an EMBL/GenBank/DDBJ whole genome shotgun (WGS) entry which is preliminary data.</text>
</comment>
<organism evidence="2 3">
    <name type="scientific">Dokdonia donghaensis DSW-1</name>
    <dbReference type="NCBI Taxonomy" id="1300343"/>
    <lineage>
        <taxon>Bacteria</taxon>
        <taxon>Pseudomonadati</taxon>
        <taxon>Bacteroidota</taxon>
        <taxon>Flavobacteriia</taxon>
        <taxon>Flavobacteriales</taxon>
        <taxon>Flavobacteriaceae</taxon>
        <taxon>Dokdonia</taxon>
    </lineage>
</organism>
<dbReference type="AlphaFoldDB" id="A0A0A2GQY7"/>
<dbReference type="InterPro" id="IPR052917">
    <property type="entry name" value="Stress-Dev_Protein"/>
</dbReference>
<dbReference type="OrthoDB" id="1432662at2"/>
<name>A0A0A2GQY7_9FLAO</name>
<feature type="domain" description="General stress protein FMN-binding split barrel" evidence="1">
    <location>
        <begin position="11"/>
        <end position="157"/>
    </location>
</feature>
<proteinExistence type="predicted"/>
<dbReference type="InterPro" id="IPR012349">
    <property type="entry name" value="Split_barrel_FMN-bd"/>
</dbReference>
<dbReference type="Proteomes" id="UP000030140">
    <property type="component" value="Unassembled WGS sequence"/>
</dbReference>
<accession>A0A0A2GQY7</accession>
<evidence type="ECO:0000313" key="2">
    <source>
        <dbReference type="EMBL" id="KGO05724.1"/>
    </source>
</evidence>
<dbReference type="PANTHER" id="PTHR34818">
    <property type="entry name" value="PROTEIN BLI-3"/>
    <property type="match status" value="1"/>
</dbReference>
<dbReference type="InterPro" id="IPR038725">
    <property type="entry name" value="YdaG_split_barrel_FMN-bd"/>
</dbReference>
<dbReference type="RefSeq" id="WP_035324761.1">
    <property type="nucleotide sequence ID" value="NZ_CP015125.1"/>
</dbReference>
<sequence>MSTKNLSNQEAYDKLKELAESIDYAMFETNLGARPSHVIPMSTKQCDQEGSLWFLSNKDSDHNSFIHKDKDVQLLYSKPTAMEYMSIYGQAFIYNDLETIKKLYTTSDDAWFNGPTDPNITAIKVVPQEAHYWDTKDGMITTLFKMGLGALTGNKQDLGESGDLDL</sequence>
<keyword evidence="3" id="KW-1185">Reference proteome</keyword>